<dbReference type="Proteomes" id="UP000176951">
    <property type="component" value="Unassembled WGS sequence"/>
</dbReference>
<feature type="signal peptide" evidence="2">
    <location>
        <begin position="1"/>
        <end position="29"/>
    </location>
</feature>
<evidence type="ECO:0000256" key="1">
    <source>
        <dbReference type="SAM" id="Phobius"/>
    </source>
</evidence>
<evidence type="ECO:0000313" key="4">
    <source>
        <dbReference type="Proteomes" id="UP000176951"/>
    </source>
</evidence>
<protein>
    <submittedName>
        <fullName evidence="3">Uncharacterized protein</fullName>
    </submittedName>
</protein>
<evidence type="ECO:0000256" key="2">
    <source>
        <dbReference type="SAM" id="SignalP"/>
    </source>
</evidence>
<keyword evidence="1" id="KW-0812">Transmembrane</keyword>
<comment type="caution">
    <text evidence="3">The sequence shown here is derived from an EMBL/GenBank/DDBJ whole genome shotgun (WGS) entry which is preliminary data.</text>
</comment>
<accession>A0A1G2PU35</accession>
<feature type="transmembrane region" description="Helical" evidence="1">
    <location>
        <begin position="89"/>
        <end position="111"/>
    </location>
</feature>
<proteinExistence type="predicted"/>
<keyword evidence="1" id="KW-0472">Membrane</keyword>
<dbReference type="AlphaFoldDB" id="A0A1G2PU35"/>
<evidence type="ECO:0000313" key="3">
    <source>
        <dbReference type="EMBL" id="OHA51803.1"/>
    </source>
</evidence>
<name>A0A1G2PU35_9BACT</name>
<organism evidence="3 4">
    <name type="scientific">Candidatus Terrybacteria bacterium RIFCSPLOWO2_01_FULL_40_23</name>
    <dbReference type="NCBI Taxonomy" id="1802366"/>
    <lineage>
        <taxon>Bacteria</taxon>
        <taxon>Candidatus Terryibacteriota</taxon>
    </lineage>
</organism>
<feature type="chain" id="PRO_5009583946" evidence="2">
    <location>
        <begin position="30"/>
        <end position="178"/>
    </location>
</feature>
<sequence>MLSRIDNKKIFYLFILAVFLVLPVLSAQAAIVTCDKCTLCDLFVVGKNIIDLLWWQISFPIAVLMMVLAAFFFIISGGNPSLHTRGKSIATAAVVGLFITFGSWLIVSVFINTLANTGAFPWPWNKPSCTITSSSSSGGYTCVSPNGCVDLRICNSGNDGIPHTSFTCPTGEVCCSFR</sequence>
<keyword evidence="2" id="KW-0732">Signal</keyword>
<reference evidence="3 4" key="1">
    <citation type="journal article" date="2016" name="Nat. Commun.">
        <title>Thousands of microbial genomes shed light on interconnected biogeochemical processes in an aquifer system.</title>
        <authorList>
            <person name="Anantharaman K."/>
            <person name="Brown C.T."/>
            <person name="Hug L.A."/>
            <person name="Sharon I."/>
            <person name="Castelle C.J."/>
            <person name="Probst A.J."/>
            <person name="Thomas B.C."/>
            <person name="Singh A."/>
            <person name="Wilkins M.J."/>
            <person name="Karaoz U."/>
            <person name="Brodie E.L."/>
            <person name="Williams K.H."/>
            <person name="Hubbard S.S."/>
            <person name="Banfield J.F."/>
        </authorList>
    </citation>
    <scope>NUCLEOTIDE SEQUENCE [LARGE SCALE GENOMIC DNA]</scope>
</reference>
<gene>
    <name evidence="3" type="ORF">A3A97_00010</name>
</gene>
<feature type="transmembrane region" description="Helical" evidence="1">
    <location>
        <begin position="53"/>
        <end position="77"/>
    </location>
</feature>
<dbReference type="EMBL" id="MHSW01000018">
    <property type="protein sequence ID" value="OHA51803.1"/>
    <property type="molecule type" value="Genomic_DNA"/>
</dbReference>
<keyword evidence="1" id="KW-1133">Transmembrane helix</keyword>